<reference evidence="8 10" key="3">
    <citation type="submission" date="2020-04" db="EMBL/GenBank/DDBJ databases">
        <authorList>
            <person name="Hogendoorn C."/>
        </authorList>
    </citation>
    <scope>NUCLEOTIDE SEQUENCE [LARGE SCALE GENOMIC DNA]</scope>
    <source>
        <strain evidence="8">COOX1</strain>
    </source>
</reference>
<keyword evidence="4" id="KW-0479">Metal-binding</keyword>
<dbReference type="PANTHER" id="PTHR12001">
    <property type="entry name" value="GERANYLGERANYL PYROPHOSPHATE SYNTHASE"/>
    <property type="match status" value="1"/>
</dbReference>
<proteinExistence type="inferred from homology"/>
<dbReference type="GO" id="GO:0008299">
    <property type="term" value="P:isoprenoid biosynthetic process"/>
    <property type="evidence" value="ECO:0007669"/>
    <property type="project" value="InterPro"/>
</dbReference>
<evidence type="ECO:0000256" key="6">
    <source>
        <dbReference type="RuleBase" id="RU004466"/>
    </source>
</evidence>
<dbReference type="InterPro" id="IPR033749">
    <property type="entry name" value="Polyprenyl_synt_CS"/>
</dbReference>
<dbReference type="InterPro" id="IPR008949">
    <property type="entry name" value="Isoprenoid_synthase_dom_sf"/>
</dbReference>
<reference evidence="9" key="1">
    <citation type="submission" date="2017-11" db="EMBL/GenBank/DDBJ databases">
        <title>Complete Genome Sequence of Kyrpidia sp. Strain EA-1, a thermophilic, hydrogen-oxidizing Bacterium, isolated from the Azores.</title>
        <authorList>
            <person name="Reiner J.E."/>
            <person name="Lapp C.J."/>
            <person name="Bunk B."/>
            <person name="Gescher J."/>
        </authorList>
    </citation>
    <scope>NUCLEOTIDE SEQUENCE [LARGE SCALE GENOMIC DNA]</scope>
    <source>
        <strain evidence="9">EA-1</strain>
    </source>
</reference>
<dbReference type="PROSITE" id="PS00723">
    <property type="entry name" value="POLYPRENYL_SYNTHASE_1"/>
    <property type="match status" value="1"/>
</dbReference>
<keyword evidence="5" id="KW-0460">Magnesium</keyword>
<keyword evidence="9" id="KW-1185">Reference proteome</keyword>
<dbReference type="PROSITE" id="PS00444">
    <property type="entry name" value="POLYPRENYL_SYNTHASE_2"/>
    <property type="match status" value="1"/>
</dbReference>
<evidence type="ECO:0000256" key="2">
    <source>
        <dbReference type="ARBA" id="ARBA00006706"/>
    </source>
</evidence>
<evidence type="ECO:0000256" key="1">
    <source>
        <dbReference type="ARBA" id="ARBA00001946"/>
    </source>
</evidence>
<dbReference type="EMBL" id="CP024955">
    <property type="protein sequence ID" value="ATY84826.1"/>
    <property type="molecule type" value="Genomic_DNA"/>
</dbReference>
<dbReference type="OrthoDB" id="9805316at2"/>
<comment type="cofactor">
    <cofactor evidence="1">
        <name>Mg(2+)</name>
        <dbReference type="ChEBI" id="CHEBI:18420"/>
    </cofactor>
</comment>
<dbReference type="EC" id="2.5.1.30" evidence="8"/>
<keyword evidence="3 6" id="KW-0808">Transferase</keyword>
<dbReference type="GO" id="GO:0000010">
    <property type="term" value="F:heptaprenyl diphosphate synthase activity"/>
    <property type="evidence" value="ECO:0007669"/>
    <property type="project" value="UniProtKB-EC"/>
</dbReference>
<dbReference type="KEGG" id="kyr:CVV65_07745"/>
<dbReference type="Proteomes" id="UP000231932">
    <property type="component" value="Chromosome"/>
</dbReference>
<dbReference type="SUPFAM" id="SSF48576">
    <property type="entry name" value="Terpenoid synthases"/>
    <property type="match status" value="1"/>
</dbReference>
<evidence type="ECO:0000256" key="5">
    <source>
        <dbReference type="ARBA" id="ARBA00022842"/>
    </source>
</evidence>
<gene>
    <name evidence="8" type="primary">hepT</name>
    <name evidence="8" type="ORF">COOX1_1661</name>
    <name evidence="7" type="ORF">CVV65_07745</name>
</gene>
<dbReference type="RefSeq" id="WP_013075740.1">
    <property type="nucleotide sequence ID" value="NZ_CP024955.1"/>
</dbReference>
<dbReference type="GO" id="GO:0046872">
    <property type="term" value="F:metal ion binding"/>
    <property type="evidence" value="ECO:0007669"/>
    <property type="project" value="UniProtKB-KW"/>
</dbReference>
<organism evidence="7 9">
    <name type="scientific">Kyrpidia spormannii</name>
    <dbReference type="NCBI Taxonomy" id="2055160"/>
    <lineage>
        <taxon>Bacteria</taxon>
        <taxon>Bacillati</taxon>
        <taxon>Bacillota</taxon>
        <taxon>Bacilli</taxon>
        <taxon>Bacillales</taxon>
        <taxon>Alicyclobacillaceae</taxon>
        <taxon>Kyrpidia</taxon>
    </lineage>
</organism>
<reference evidence="7" key="2">
    <citation type="journal article" date="2018" name="Genome Announc.">
        <title>Complete Genome Sequence of Kyrpidia sp. Strain EA-1, a Thermophilic Knallgas Bacterium, Isolated from the Azores.</title>
        <authorList>
            <person name="Reiner J.E."/>
            <person name="Lapp C.J."/>
            <person name="Bunk B."/>
            <person name="Sproer C."/>
            <person name="Overmann J."/>
            <person name="Gescher J."/>
        </authorList>
    </citation>
    <scope>NUCLEOTIDE SEQUENCE</scope>
    <source>
        <strain evidence="7">EA-1</strain>
    </source>
</reference>
<dbReference type="SFLD" id="SFLDS00005">
    <property type="entry name" value="Isoprenoid_Synthase_Type_I"/>
    <property type="match status" value="1"/>
</dbReference>
<dbReference type="Proteomes" id="UP000502196">
    <property type="component" value="Chromosome"/>
</dbReference>
<dbReference type="CDD" id="cd00685">
    <property type="entry name" value="Trans_IPPS_HT"/>
    <property type="match status" value="1"/>
</dbReference>
<evidence type="ECO:0000313" key="7">
    <source>
        <dbReference type="EMBL" id="ATY84826.1"/>
    </source>
</evidence>
<evidence type="ECO:0000313" key="10">
    <source>
        <dbReference type="Proteomes" id="UP000502196"/>
    </source>
</evidence>
<dbReference type="AlphaFoldDB" id="A0A2K8N672"/>
<evidence type="ECO:0000313" key="9">
    <source>
        <dbReference type="Proteomes" id="UP000231932"/>
    </source>
</evidence>
<accession>A0A2K8N672</accession>
<dbReference type="Gene3D" id="1.10.600.10">
    <property type="entry name" value="Farnesyl Diphosphate Synthase"/>
    <property type="match status" value="1"/>
</dbReference>
<evidence type="ECO:0000313" key="8">
    <source>
        <dbReference type="EMBL" id="CAB3392940.1"/>
    </source>
</evidence>
<evidence type="ECO:0000256" key="4">
    <source>
        <dbReference type="ARBA" id="ARBA00022723"/>
    </source>
</evidence>
<comment type="similarity">
    <text evidence="2 6">Belongs to the FPP/GGPP synthase family.</text>
</comment>
<dbReference type="InterPro" id="IPR000092">
    <property type="entry name" value="Polyprenyl_synt"/>
</dbReference>
<evidence type="ECO:0000256" key="3">
    <source>
        <dbReference type="ARBA" id="ARBA00022679"/>
    </source>
</evidence>
<name>A0A2K8N672_9BACL</name>
<dbReference type="EMBL" id="LR792683">
    <property type="protein sequence ID" value="CAB3392940.1"/>
    <property type="molecule type" value="Genomic_DNA"/>
</dbReference>
<sequence>MRVTELYGAMRGELRRVEDLLEEEVASREPALQEASLYLLRAGGKRLRPLVVLVSGRFGPRRDTEALVRAAAALEMIHMATLVHDDVIDRSDTRRGRPTVKAAWGDQLALYTGDFLFARALELLSEMEDRRLHEVTAWAIARMCQGELEQMHDLYRIDQPLFRYYRRIRQKTALLMAVSCLVGARAAEADEETARALWRFGGHLGMAFQIVDDVLDLVGDEAVMGKPVGSDLLQGNLTLPVLFALRGRTSGDEAASRRLAGRIHPGMSQEDAAEVVRAVAESGGIDEARRVAERYVTWARRDLAALPDGWAREALEAVLGFVTARDR</sequence>
<protein>
    <submittedName>
        <fullName evidence="7 8">Heptaprenyl diphosphate synthase</fullName>
        <ecNumber evidence="8">2.5.1.30</ecNumber>
    </submittedName>
</protein>
<dbReference type="Pfam" id="PF00348">
    <property type="entry name" value="polyprenyl_synt"/>
    <property type="match status" value="1"/>
</dbReference>
<dbReference type="PANTHER" id="PTHR12001:SF69">
    <property type="entry name" value="ALL TRANS-POLYPRENYL-DIPHOSPHATE SYNTHASE PDSS1"/>
    <property type="match status" value="1"/>
</dbReference>